<dbReference type="InterPro" id="IPR004843">
    <property type="entry name" value="Calcineurin-like_PHP"/>
</dbReference>
<evidence type="ECO:0000256" key="5">
    <source>
        <dbReference type="SAM" id="MobiDB-lite"/>
    </source>
</evidence>
<accession>A0A843S898</accession>
<evidence type="ECO:0000259" key="6">
    <source>
        <dbReference type="Pfam" id="PF00149"/>
    </source>
</evidence>
<dbReference type="PANTHER" id="PTHR42988:SF2">
    <property type="entry name" value="CYCLIC NUCLEOTIDE PHOSPHODIESTERASE CBUA0032-RELATED"/>
    <property type="match status" value="1"/>
</dbReference>
<dbReference type="InterPro" id="IPR029052">
    <property type="entry name" value="Metallo-depent_PP-like"/>
</dbReference>
<dbReference type="GO" id="GO:0046872">
    <property type="term" value="F:metal ion binding"/>
    <property type="evidence" value="ECO:0007669"/>
    <property type="project" value="UniProtKB-KW"/>
</dbReference>
<evidence type="ECO:0000313" key="8">
    <source>
        <dbReference type="Proteomes" id="UP000444318"/>
    </source>
</evidence>
<organism evidence="7 8">
    <name type="scientific">Rugamonas rivuli</name>
    <dbReference type="NCBI Taxonomy" id="2743358"/>
    <lineage>
        <taxon>Bacteria</taxon>
        <taxon>Pseudomonadati</taxon>
        <taxon>Pseudomonadota</taxon>
        <taxon>Betaproteobacteria</taxon>
        <taxon>Burkholderiales</taxon>
        <taxon>Oxalobacteraceae</taxon>
        <taxon>Telluria group</taxon>
        <taxon>Rugamonas</taxon>
    </lineage>
</organism>
<dbReference type="NCBIfam" id="NF041121">
    <property type="entry name" value="SAV_2336_NTERM"/>
    <property type="match status" value="1"/>
</dbReference>
<reference evidence="7 8" key="1">
    <citation type="submission" date="2019-10" db="EMBL/GenBank/DDBJ databases">
        <title>Two novel species isolated from a subtropical stream in China.</title>
        <authorList>
            <person name="Lu H."/>
        </authorList>
    </citation>
    <scope>NUCLEOTIDE SEQUENCE [LARGE SCALE GENOMIC DNA]</scope>
    <source>
        <strain evidence="7 8">FT103W</strain>
    </source>
</reference>
<dbReference type="EMBL" id="WHUF01000001">
    <property type="protein sequence ID" value="MQA18470.1"/>
    <property type="molecule type" value="Genomic_DNA"/>
</dbReference>
<protein>
    <recommendedName>
        <fullName evidence="6">Calcineurin-like phosphoesterase domain-containing protein</fullName>
    </recommendedName>
</protein>
<dbReference type="Gene3D" id="3.60.21.10">
    <property type="match status" value="1"/>
</dbReference>
<comment type="similarity">
    <text evidence="4">Belongs to the cyclic nucleotide phosphodiesterase class-III family.</text>
</comment>
<evidence type="ECO:0000256" key="2">
    <source>
        <dbReference type="ARBA" id="ARBA00022801"/>
    </source>
</evidence>
<evidence type="ECO:0000313" key="7">
    <source>
        <dbReference type="EMBL" id="MQA18470.1"/>
    </source>
</evidence>
<feature type="domain" description="Calcineurin-like phosphoesterase" evidence="6">
    <location>
        <begin position="558"/>
        <end position="777"/>
    </location>
</feature>
<keyword evidence="8" id="KW-1185">Reference proteome</keyword>
<evidence type="ECO:0000256" key="4">
    <source>
        <dbReference type="ARBA" id="ARBA00025742"/>
    </source>
</evidence>
<comment type="caution">
    <text evidence="7">The sequence shown here is derived from an EMBL/GenBank/DDBJ whole genome shotgun (WGS) entry which is preliminary data.</text>
</comment>
<dbReference type="Gene3D" id="3.40.50.300">
    <property type="entry name" value="P-loop containing nucleotide triphosphate hydrolases"/>
    <property type="match status" value="1"/>
</dbReference>
<proteinExistence type="inferred from homology"/>
<dbReference type="InterPro" id="IPR047738">
    <property type="entry name" value="SAV_2336-like_N"/>
</dbReference>
<dbReference type="Pfam" id="PF00149">
    <property type="entry name" value="Metallophos"/>
    <property type="match status" value="1"/>
</dbReference>
<sequence length="1418" mass="153768">MIATLLDALLQAGLAFTSRELQDIVLLASRMDACRAQDGPAGDDARAVPERPAPASTPAPRQHAPDRAETPATAAPATPAAAALEGAQTALHAAVTTGTVRGNTLRVPGVAPLAAPTGYRRALHPFMRRLVTPGAGALDEEATATQAVETGVWIPVRRSARERWFNVTLLVEDSPSVDLWHEALAQLAQNFHNHSGMRSVAAYRLAVGSTPHLVAIGSGTRHPLAVLRQGGARQLIVFATDGTSVRWRDGRLHGLLTRLAAASPVSILQLLPRHAWRYTALGAPGIELQASWPGQPNAAMAADVPWWLDDAGAANALRLPALSLDLADTAHWARAMHAQGGARVPGWLLPAPLPAPDTETTAAAASAAEAPAAVDPARHIASFQHMVSAQAYDLAVFLSAIDPLTVPVMRLVQRAMLPSTGTDVLAEFFVGGLLEHSGPADVPRDERQYRFRPGLRQELAGALRLSEGQRIEDQLRTVGKLIAAQQGGGATLEASFPTPDGHPMLCEWSLPFAQVSLPALGRIVPAEATIQVTASMTAEASVQSATTAVTAPLASGNLRILHLSDLHAGEEQRQAWHERKEFGAAWHENLRTLRIHGGVDMVCISGDLTWNGEPEHFEQLSLFLDRTLSVLGLTRASLYTIPGNHDMAVQQFTPLYSAHSKELLAKTSNYRRWAASYLGRHYDDANAPYADCTVQADHGFVPVRVLEWGSSWRMLNRAGQDAAIEQLRELLEQGRRDSRACISIVLSHMPLSVMPQRERIERLLRESGVHLVLHSHDRTNDEGGWSMADGSSMLFSRVSGTASRSRVGGDLQLLDFMVMPSQALPSRCWQRVWSDVQGRWESRAAAYWDEQGHPYPLSGPRQPAPLQAPFVGRQAEMSALDSAVQAGLPFWISGQEGMGKTAMVFEYAIHRQDRAIAWLDAAAGGDLRRELMRATGKYYPPDVFYRDLREDLQERRILLVIDNINTPEQAAAIEAFLHELETWPVLLLSRLPAPPSVRQHLALGPLSEHDAVELLHAATPHRRIMPGPLHELIDASGGVPKRLLAQVGATASTVAEADSETPMPLGGDQHELIEAALSATWKALDGGNRKAGILVQTAGTGSASILRGYLERCHQVLRSAHYIVVIDQAGLADKLRQTLVRGPLSRVIAADSVKQLERVLNGDSASSVLIATARQLELLKVCEATCIVVYYNMRAPSIRLMEKFPTSTSIVFAASPLGALKEFGQQINTAKKLRSRPDIRFERPAEPVAFLRRGNLDHILMSTLASFILRDLLRHRDPSEALVLVIVPSIPCAKGVSAELEGQLATQGYVVNAATKAGQREWQRYRSDKHGRPAIHVVTSNQVTHERFKAPAVCYVCCPLPQSAQSNLLACVSEVQGTSATPVIVDLAGHDWQQQVRRMLELDGGMSALPSAVERSAG</sequence>
<evidence type="ECO:0000256" key="1">
    <source>
        <dbReference type="ARBA" id="ARBA00022723"/>
    </source>
</evidence>
<dbReference type="RefSeq" id="WP_152801538.1">
    <property type="nucleotide sequence ID" value="NZ_WHUF01000001.1"/>
</dbReference>
<keyword evidence="1" id="KW-0479">Metal-binding</keyword>
<name>A0A843S898_9BURK</name>
<dbReference type="PANTHER" id="PTHR42988">
    <property type="entry name" value="PHOSPHOHYDROLASE"/>
    <property type="match status" value="1"/>
</dbReference>
<keyword evidence="3" id="KW-0408">Iron</keyword>
<dbReference type="Proteomes" id="UP000444318">
    <property type="component" value="Unassembled WGS sequence"/>
</dbReference>
<dbReference type="SUPFAM" id="SSF56300">
    <property type="entry name" value="Metallo-dependent phosphatases"/>
    <property type="match status" value="1"/>
</dbReference>
<dbReference type="GO" id="GO:0016787">
    <property type="term" value="F:hydrolase activity"/>
    <property type="evidence" value="ECO:0007669"/>
    <property type="project" value="UniProtKB-KW"/>
</dbReference>
<evidence type="ECO:0000256" key="3">
    <source>
        <dbReference type="ARBA" id="ARBA00023004"/>
    </source>
</evidence>
<gene>
    <name evidence="7" type="ORF">GEV01_02960</name>
</gene>
<keyword evidence="2" id="KW-0378">Hydrolase</keyword>
<feature type="region of interest" description="Disordered" evidence="5">
    <location>
        <begin position="36"/>
        <end position="78"/>
    </location>
</feature>
<dbReference type="InterPro" id="IPR027417">
    <property type="entry name" value="P-loop_NTPase"/>
</dbReference>
<dbReference type="InterPro" id="IPR050884">
    <property type="entry name" value="CNP_phosphodiesterase-III"/>
</dbReference>
<dbReference type="SUPFAM" id="SSF52540">
    <property type="entry name" value="P-loop containing nucleoside triphosphate hydrolases"/>
    <property type="match status" value="1"/>
</dbReference>